<dbReference type="PANTHER" id="PTHR23088:SF30">
    <property type="entry name" value="OMEGA-AMIDASE NIT2"/>
    <property type="match status" value="1"/>
</dbReference>
<evidence type="ECO:0000256" key="5">
    <source>
        <dbReference type="ARBA" id="ARBA00041576"/>
    </source>
</evidence>
<dbReference type="SUPFAM" id="SSF56317">
    <property type="entry name" value="Carbon-nitrogen hydrolase"/>
    <property type="match status" value="1"/>
</dbReference>
<dbReference type="Pfam" id="PF00795">
    <property type="entry name" value="CN_hydrolase"/>
    <property type="match status" value="1"/>
</dbReference>
<dbReference type="InterPro" id="IPR036526">
    <property type="entry name" value="C-N_Hydrolase_sf"/>
</dbReference>
<evidence type="ECO:0000256" key="4">
    <source>
        <dbReference type="ARBA" id="ARBA00039118"/>
    </source>
</evidence>
<keyword evidence="2" id="KW-0378">Hydrolase</keyword>
<dbReference type="AlphaFoldDB" id="A0A9P0BSZ1"/>
<dbReference type="GO" id="GO:0050152">
    <property type="term" value="F:omega-amidase activity"/>
    <property type="evidence" value="ECO:0007669"/>
    <property type="project" value="UniProtKB-EC"/>
</dbReference>
<evidence type="ECO:0000256" key="3">
    <source>
        <dbReference type="ARBA" id="ARBA00036637"/>
    </source>
</evidence>
<dbReference type="CDD" id="cd07572">
    <property type="entry name" value="nit"/>
    <property type="match status" value="1"/>
</dbReference>
<proteinExistence type="inferred from homology"/>
<sequence>MLFFPVQVFLISPLKQNATKSLVHNFSTSEALSACFKIALIQVKVGMDKAKNVANAVKEIHKAKEKGAQLVALPEFFNSPYGTQYFKEYAEEIPCGPTSAALKCAALEAGVCVVGGTIPECRRKKFYNTCTVWDEKGNLVTVHRKLHLFDIDIPGGIRFKESEVLTAGDEITTFCFKGIKIGLGICYDVRFFEMAQLMAKEGCSMLLYPGAFNLTTGPMHWELLARARANDLQLWVAFVSPARDNSAKYVVWGHSLIVNPWGKVMKMLDEYPGTIIMDIDTKVVEDVRRQIPVRCQRRTDIYDTVGYVKKN</sequence>
<gene>
    <name evidence="8" type="ORF">CINC_LOCUS3737</name>
</gene>
<organism evidence="8 9">
    <name type="scientific">Chrysodeixis includens</name>
    <name type="common">Soybean looper</name>
    <name type="synonym">Pseudoplusia includens</name>
    <dbReference type="NCBI Taxonomy" id="689277"/>
    <lineage>
        <taxon>Eukaryota</taxon>
        <taxon>Metazoa</taxon>
        <taxon>Ecdysozoa</taxon>
        <taxon>Arthropoda</taxon>
        <taxon>Hexapoda</taxon>
        <taxon>Insecta</taxon>
        <taxon>Pterygota</taxon>
        <taxon>Neoptera</taxon>
        <taxon>Endopterygota</taxon>
        <taxon>Lepidoptera</taxon>
        <taxon>Glossata</taxon>
        <taxon>Ditrysia</taxon>
        <taxon>Noctuoidea</taxon>
        <taxon>Noctuidae</taxon>
        <taxon>Plusiinae</taxon>
        <taxon>Chrysodeixis</taxon>
    </lineage>
</organism>
<reference evidence="8" key="1">
    <citation type="submission" date="2021-12" db="EMBL/GenBank/DDBJ databases">
        <authorList>
            <person name="King R."/>
        </authorList>
    </citation>
    <scope>NUCLEOTIDE SEQUENCE</scope>
</reference>
<dbReference type="EC" id="3.5.1.3" evidence="4"/>
<protein>
    <recommendedName>
        <fullName evidence="4">omega-amidase</fullName>
        <ecNumber evidence="4">3.5.1.3</ecNumber>
    </recommendedName>
    <alternativeName>
        <fullName evidence="5">Nitrilase homolog 2</fullName>
    </alternativeName>
</protein>
<keyword evidence="9" id="KW-1185">Reference proteome</keyword>
<dbReference type="GO" id="GO:0006541">
    <property type="term" value="P:glutamine metabolic process"/>
    <property type="evidence" value="ECO:0007669"/>
    <property type="project" value="TreeGrafter"/>
</dbReference>
<evidence type="ECO:0000259" key="7">
    <source>
        <dbReference type="PROSITE" id="PS50263"/>
    </source>
</evidence>
<dbReference type="GO" id="GO:0006528">
    <property type="term" value="P:asparagine metabolic process"/>
    <property type="evidence" value="ECO:0007669"/>
    <property type="project" value="TreeGrafter"/>
</dbReference>
<dbReference type="PANTHER" id="PTHR23088">
    <property type="entry name" value="NITRILASE-RELATED"/>
    <property type="match status" value="1"/>
</dbReference>
<evidence type="ECO:0000313" key="9">
    <source>
        <dbReference type="Proteomes" id="UP001154114"/>
    </source>
</evidence>
<comment type="catalytic activity">
    <reaction evidence="3">
        <text>2-oxoglutaramate + H2O = 2-oxoglutarate + NH4(+)</text>
        <dbReference type="Rhea" id="RHEA:32963"/>
        <dbReference type="ChEBI" id="CHEBI:15377"/>
        <dbReference type="ChEBI" id="CHEBI:16769"/>
        <dbReference type="ChEBI" id="CHEBI:16810"/>
        <dbReference type="ChEBI" id="CHEBI:28938"/>
        <dbReference type="EC" id="3.5.1.3"/>
    </reaction>
    <physiologicalReaction direction="left-to-right" evidence="3">
        <dbReference type="Rhea" id="RHEA:32964"/>
    </physiologicalReaction>
</comment>
<dbReference type="FunFam" id="3.60.110.10:FF:000002">
    <property type="entry name" value="Nitrilase family member 2"/>
    <property type="match status" value="1"/>
</dbReference>
<evidence type="ECO:0000313" key="8">
    <source>
        <dbReference type="EMBL" id="CAH0587887.1"/>
    </source>
</evidence>
<dbReference type="PROSITE" id="PS50263">
    <property type="entry name" value="CN_HYDROLASE"/>
    <property type="match status" value="1"/>
</dbReference>
<dbReference type="InterPro" id="IPR003010">
    <property type="entry name" value="C-N_Hydrolase"/>
</dbReference>
<name>A0A9P0BSZ1_CHRIL</name>
<feature type="domain" description="CN hydrolase" evidence="7">
    <location>
        <begin position="36"/>
        <end position="281"/>
    </location>
</feature>
<comment type="similarity">
    <text evidence="1">Belongs to the carbon-nitrogen hydrolase superfamily. NIT1/NIT2 family.</text>
</comment>
<dbReference type="GO" id="GO:0006107">
    <property type="term" value="P:oxaloacetate metabolic process"/>
    <property type="evidence" value="ECO:0007669"/>
    <property type="project" value="TreeGrafter"/>
</dbReference>
<dbReference type="EMBL" id="LR824019">
    <property type="protein sequence ID" value="CAH0587887.1"/>
    <property type="molecule type" value="Genomic_DNA"/>
</dbReference>
<dbReference type="InterPro" id="IPR045254">
    <property type="entry name" value="Nit1/2_C-N_Hydrolase"/>
</dbReference>
<dbReference type="OrthoDB" id="10250282at2759"/>
<dbReference type="Proteomes" id="UP001154114">
    <property type="component" value="Chromosome 16"/>
</dbReference>
<dbReference type="GO" id="GO:0005739">
    <property type="term" value="C:mitochondrion"/>
    <property type="evidence" value="ECO:0007669"/>
    <property type="project" value="TreeGrafter"/>
</dbReference>
<accession>A0A9P0BSZ1</accession>
<evidence type="ECO:0000256" key="6">
    <source>
        <dbReference type="ARBA" id="ARBA00048745"/>
    </source>
</evidence>
<evidence type="ECO:0000256" key="1">
    <source>
        <dbReference type="ARBA" id="ARBA00010613"/>
    </source>
</evidence>
<comment type="catalytic activity">
    <reaction evidence="6">
        <text>2-oxosuccinamate + H2O = oxaloacetate + NH4(+)</text>
        <dbReference type="Rhea" id="RHEA:59412"/>
        <dbReference type="ChEBI" id="CHEBI:15377"/>
        <dbReference type="ChEBI" id="CHEBI:16452"/>
        <dbReference type="ChEBI" id="CHEBI:28938"/>
        <dbReference type="ChEBI" id="CHEBI:57735"/>
        <dbReference type="EC" id="3.5.1.3"/>
    </reaction>
    <physiologicalReaction direction="left-to-right" evidence="6">
        <dbReference type="Rhea" id="RHEA:59413"/>
    </physiologicalReaction>
</comment>
<dbReference type="Gene3D" id="3.60.110.10">
    <property type="entry name" value="Carbon-nitrogen hydrolase"/>
    <property type="match status" value="1"/>
</dbReference>
<evidence type="ECO:0000256" key="2">
    <source>
        <dbReference type="ARBA" id="ARBA00022801"/>
    </source>
</evidence>